<dbReference type="PANTHER" id="PTHR43780">
    <property type="entry name" value="1-AMINOCYCLOPROPANE-1-CARBOXYLATE DEAMINASE-RELATED"/>
    <property type="match status" value="1"/>
</dbReference>
<organism evidence="6 7">
    <name type="scientific">Chondromyces crocatus</name>
    <dbReference type="NCBI Taxonomy" id="52"/>
    <lineage>
        <taxon>Bacteria</taxon>
        <taxon>Pseudomonadati</taxon>
        <taxon>Myxococcota</taxon>
        <taxon>Polyangia</taxon>
        <taxon>Polyangiales</taxon>
        <taxon>Polyangiaceae</taxon>
        <taxon>Chondromyces</taxon>
    </lineage>
</organism>
<comment type="similarity">
    <text evidence="2">Belongs to the ACC deaminase/D-cysteine desulfhydrase family.</text>
</comment>
<protein>
    <recommendedName>
        <fullName evidence="5">Tryptophan synthase beta chain-like PALP domain-containing protein</fullName>
    </recommendedName>
</protein>
<dbReference type="EMBL" id="CP012159">
    <property type="protein sequence ID" value="AKT37463.1"/>
    <property type="molecule type" value="Genomic_DNA"/>
</dbReference>
<dbReference type="Gene3D" id="3.40.50.1100">
    <property type="match status" value="2"/>
</dbReference>
<feature type="region of interest" description="Disordered" evidence="4">
    <location>
        <begin position="517"/>
        <end position="543"/>
    </location>
</feature>
<proteinExistence type="inferred from homology"/>
<comment type="cofactor">
    <cofactor evidence="1">
        <name>pyridoxal 5'-phosphate</name>
        <dbReference type="ChEBI" id="CHEBI:597326"/>
    </cofactor>
</comment>
<feature type="domain" description="Tryptophan synthase beta chain-like PALP" evidence="5">
    <location>
        <begin position="20"/>
        <end position="316"/>
    </location>
</feature>
<evidence type="ECO:0000256" key="1">
    <source>
        <dbReference type="ARBA" id="ARBA00001933"/>
    </source>
</evidence>
<gene>
    <name evidence="6" type="ORF">CMC5_016040</name>
</gene>
<sequence length="543" mass="56459">MVRSLEAFDDAIPRRGWVGAPSPVTALPRLAADLGLAHLAIKRDDLCDALFGGTKVRKLDYVLAAPPFAEAKAWVGSGGIGSGNMVALVAAGSALGREVHAHLFWTPVSAGILDNLAFTASGAASLTFHPSRAAIGLRQTSLMLSSSPFVGGHPAVPPGTSMPLGLVGLVRAALELRAQIDAGELEAPSRIYVPLGSGGLAAGLSVGLAYAGVDAQVVAVAVVERFISTRMRLRSLQRGLATLLEARGLGPVPPPVPLVVARDQVGRGYGVVTAESLAACELLAAEGLALDPVYVGKAMAGLLADAGRMRGGSVLLWQTARRAPLPHDEGWRGKLPKALARRIEDPAGADASRRRALFAVGAVVGASVLGARFLGGYPARPSFQGGVLSVREAHVLEAAAEAMLPAPVSAEAVASVPERVDRYLTGMSAGTQREVRAMLLLIEHGTTPLGGRLRRFTSLSAGERSAFLDGLGARGGLLSQAYQGLRDLVMVGYYQQPSTWGALGYGGPQVPLGYDPHGPERREWPTYDAMRAPVGARPKGAQR</sequence>
<dbReference type="SUPFAM" id="SSF53686">
    <property type="entry name" value="Tryptophan synthase beta subunit-like PLP-dependent enzymes"/>
    <property type="match status" value="1"/>
</dbReference>
<dbReference type="PANTHER" id="PTHR43780:SF2">
    <property type="entry name" value="1-AMINOCYCLOPROPANE-1-CARBOXYLATE DEAMINASE-RELATED"/>
    <property type="match status" value="1"/>
</dbReference>
<evidence type="ECO:0000259" key="5">
    <source>
        <dbReference type="Pfam" id="PF00291"/>
    </source>
</evidence>
<dbReference type="Proteomes" id="UP000067626">
    <property type="component" value="Chromosome"/>
</dbReference>
<evidence type="ECO:0000256" key="4">
    <source>
        <dbReference type="SAM" id="MobiDB-lite"/>
    </source>
</evidence>
<dbReference type="InterPro" id="IPR036052">
    <property type="entry name" value="TrpB-like_PALP_sf"/>
</dbReference>
<dbReference type="KEGG" id="ccro:CMC5_016040"/>
<dbReference type="AlphaFoldDB" id="A0A0K1EA53"/>
<keyword evidence="7" id="KW-1185">Reference proteome</keyword>
<accession>A0A0K1EA53</accession>
<dbReference type="InterPro" id="IPR027278">
    <property type="entry name" value="ACCD_DCysDesulf"/>
</dbReference>
<reference evidence="6 7" key="1">
    <citation type="submission" date="2015-07" db="EMBL/GenBank/DDBJ databases">
        <title>Genome analysis of myxobacterium Chondromyces crocatus Cm c5 reveals a high potential for natural compound synthesis and the genetic basis for the loss of fruiting body formation.</title>
        <authorList>
            <person name="Zaburannyi N."/>
            <person name="Bunk B."/>
            <person name="Maier J."/>
            <person name="Overmann J."/>
            <person name="Mueller R."/>
        </authorList>
    </citation>
    <scope>NUCLEOTIDE SEQUENCE [LARGE SCALE GENOMIC DNA]</scope>
    <source>
        <strain evidence="6 7">Cm c5</strain>
    </source>
</reference>
<name>A0A0K1EA53_CHOCO</name>
<evidence type="ECO:0000313" key="7">
    <source>
        <dbReference type="Proteomes" id="UP000067626"/>
    </source>
</evidence>
<dbReference type="RefSeq" id="WP_063796237.1">
    <property type="nucleotide sequence ID" value="NZ_CP012159.1"/>
</dbReference>
<dbReference type="Pfam" id="PF00291">
    <property type="entry name" value="PALP"/>
    <property type="match status" value="1"/>
</dbReference>
<evidence type="ECO:0000313" key="6">
    <source>
        <dbReference type="EMBL" id="AKT37463.1"/>
    </source>
</evidence>
<dbReference type="InterPro" id="IPR001926">
    <property type="entry name" value="TrpB-like_PALP"/>
</dbReference>
<keyword evidence="3" id="KW-0663">Pyridoxal phosphate</keyword>
<evidence type="ECO:0000256" key="2">
    <source>
        <dbReference type="ARBA" id="ARBA00008639"/>
    </source>
</evidence>
<evidence type="ECO:0000256" key="3">
    <source>
        <dbReference type="ARBA" id="ARBA00022898"/>
    </source>
</evidence>
<dbReference type="GO" id="GO:0019148">
    <property type="term" value="F:D-cysteine desulfhydrase activity"/>
    <property type="evidence" value="ECO:0007669"/>
    <property type="project" value="TreeGrafter"/>
</dbReference>
<dbReference type="STRING" id="52.CMC5_016040"/>